<dbReference type="PANTHER" id="PTHR34706">
    <property type="entry name" value="SLR1338 PROTEIN"/>
    <property type="match status" value="1"/>
</dbReference>
<dbReference type="InterPro" id="IPR002035">
    <property type="entry name" value="VWF_A"/>
</dbReference>
<dbReference type="AlphaFoldDB" id="A0A370TKB0"/>
<dbReference type="Proteomes" id="UP000254866">
    <property type="component" value="Unassembled WGS sequence"/>
</dbReference>
<evidence type="ECO:0000313" key="2">
    <source>
        <dbReference type="EMBL" id="RDL35947.1"/>
    </source>
</evidence>
<dbReference type="SUPFAM" id="SSF53474">
    <property type="entry name" value="alpha/beta-Hydrolases"/>
    <property type="match status" value="1"/>
</dbReference>
<name>A0A370TKB0_9HELO</name>
<dbReference type="InterPro" id="IPR029058">
    <property type="entry name" value="AB_hydrolase_fold"/>
</dbReference>
<dbReference type="SUPFAM" id="SSF53300">
    <property type="entry name" value="vWA-like"/>
    <property type="match status" value="1"/>
</dbReference>
<feature type="domain" description="VWFA" evidence="1">
    <location>
        <begin position="399"/>
        <end position="612"/>
    </location>
</feature>
<dbReference type="PANTHER" id="PTHR34706:SF1">
    <property type="entry name" value="VWFA DOMAIN-CONTAINING PROTEIN"/>
    <property type="match status" value="1"/>
</dbReference>
<organism evidence="2 3">
    <name type="scientific">Venustampulla echinocandica</name>
    <dbReference type="NCBI Taxonomy" id="2656787"/>
    <lineage>
        <taxon>Eukaryota</taxon>
        <taxon>Fungi</taxon>
        <taxon>Dikarya</taxon>
        <taxon>Ascomycota</taxon>
        <taxon>Pezizomycotina</taxon>
        <taxon>Leotiomycetes</taxon>
        <taxon>Helotiales</taxon>
        <taxon>Pleuroascaceae</taxon>
        <taxon>Venustampulla</taxon>
    </lineage>
</organism>
<dbReference type="OrthoDB" id="2142040at2759"/>
<evidence type="ECO:0000313" key="3">
    <source>
        <dbReference type="Proteomes" id="UP000254866"/>
    </source>
</evidence>
<proteinExistence type="predicted"/>
<dbReference type="Gene3D" id="3.40.50.1820">
    <property type="entry name" value="alpha/beta hydrolase"/>
    <property type="match status" value="1"/>
</dbReference>
<keyword evidence="3" id="KW-1185">Reference proteome</keyword>
<dbReference type="InterPro" id="IPR036465">
    <property type="entry name" value="vWFA_dom_sf"/>
</dbReference>
<comment type="caution">
    <text evidence="2">The sequence shown here is derived from an EMBL/GenBank/DDBJ whole genome shotgun (WGS) entry which is preliminary data.</text>
</comment>
<dbReference type="EMBL" id="NPIC01000005">
    <property type="protein sequence ID" value="RDL35947.1"/>
    <property type="molecule type" value="Genomic_DNA"/>
</dbReference>
<dbReference type="PROSITE" id="PS50234">
    <property type="entry name" value="VWFA"/>
    <property type="match status" value="1"/>
</dbReference>
<reference evidence="2 3" key="1">
    <citation type="journal article" date="2018" name="IMA Fungus">
        <title>IMA Genome-F 9: Draft genome sequence of Annulohypoxylon stygium, Aspergillus mulundensis, Berkeleyomyces basicola (syn. Thielaviopsis basicola), Ceratocystis smalleyi, two Cercospora beticola strains, Coleophoma cylindrospora, Fusarium fracticaudum, Phialophora cf. hyalina, and Morchella septimelata.</title>
        <authorList>
            <person name="Wingfield B.D."/>
            <person name="Bills G.F."/>
            <person name="Dong Y."/>
            <person name="Huang W."/>
            <person name="Nel W.J."/>
            <person name="Swalarsk-Parry B.S."/>
            <person name="Vaghefi N."/>
            <person name="Wilken P.M."/>
            <person name="An Z."/>
            <person name="de Beer Z.W."/>
            <person name="De Vos L."/>
            <person name="Chen L."/>
            <person name="Duong T.A."/>
            <person name="Gao Y."/>
            <person name="Hammerbacher A."/>
            <person name="Kikkert J.R."/>
            <person name="Li Y."/>
            <person name="Li H."/>
            <person name="Li K."/>
            <person name="Li Q."/>
            <person name="Liu X."/>
            <person name="Ma X."/>
            <person name="Naidoo K."/>
            <person name="Pethybridge S.J."/>
            <person name="Sun J."/>
            <person name="Steenkamp E.T."/>
            <person name="van der Nest M.A."/>
            <person name="van Wyk S."/>
            <person name="Wingfield M.J."/>
            <person name="Xiong C."/>
            <person name="Yue Q."/>
            <person name="Zhang X."/>
        </authorList>
    </citation>
    <scope>NUCLEOTIDE SEQUENCE [LARGE SCALE GENOMIC DNA]</scope>
    <source>
        <strain evidence="2 3">BP 5553</strain>
    </source>
</reference>
<evidence type="ECO:0000259" key="1">
    <source>
        <dbReference type="PROSITE" id="PS50234"/>
    </source>
</evidence>
<accession>A0A370TKB0</accession>
<sequence length="625" mass="69081">MSPNKSAIVVRNLPRLTTTEDVKSFFDMRLRNADAFVYPLVKDTQKSAGNFLCTTVTINPARRRDALSFNGSDFVPAIGGGKSKIEIDDSFIGSITLAEHNNAQFDLYFVHGVGGDAFSSWVCDASGHMWPRDSLPEQCLNLGVRGRFSTLGYDAKVLDGGQLKTIHHAAESILKYIAADRPPGCTRPIFIVGHSLGGIVVEQALVLAFEKPAVKPEYAFIQHMVKGVAFFGTPFQGSRNADFISPVASIISGITRMNTNFITDLKTSSRELPELNMLFNHIKTEENFEVLLFVEKKADGPSKVTTRTSGTIPFRTEIAPVEIDANHRDMVKFKNANEARHSITVIVNMIKRKLGLEIIPTPDLTGSKEIISVLRLPDQVIGTIEKDKNAGFSQLARFDTIFVIDDTGSMQMAASSSEAANSNPRSRWDVLTKSLQYIANIASEHDKDGVDIHFLISSHLDQTNISNGQEVLNLLAGVDLEQGVGGTYLEPVLATILGPYVANYQEYFDLTRKRMKATKPKPLNIIVLTDGKDDDPETTEEQLVDIAKQLDEMHAPKSQVGVQFMQVGDDPEAAEYLKRLDNDLKTKYGVRDIVDTKTFQDLDQTQDFAQHLRCILLGAVNKNLD</sequence>
<dbReference type="GeneID" id="43599408"/>
<dbReference type="RefSeq" id="XP_031868603.1">
    <property type="nucleotide sequence ID" value="XM_032015182.1"/>
</dbReference>
<dbReference type="Gene3D" id="3.40.50.410">
    <property type="entry name" value="von Willebrand factor, type A domain"/>
    <property type="match status" value="1"/>
</dbReference>
<gene>
    <name evidence="2" type="ORF">BP5553_06559</name>
</gene>
<protein>
    <recommendedName>
        <fullName evidence="1">VWFA domain-containing protein</fullName>
    </recommendedName>
</protein>